<evidence type="ECO:0000256" key="4">
    <source>
        <dbReference type="ARBA" id="ARBA00022829"/>
    </source>
</evidence>
<dbReference type="GO" id="GO:0051301">
    <property type="term" value="P:cell division"/>
    <property type="evidence" value="ECO:0007669"/>
    <property type="project" value="UniProtKB-KW"/>
</dbReference>
<feature type="domain" description="Core-binding (CB)" evidence="11">
    <location>
        <begin position="6"/>
        <end position="92"/>
    </location>
</feature>
<dbReference type="AlphaFoldDB" id="A0A0B2AF72"/>
<dbReference type="InterPro" id="IPR010998">
    <property type="entry name" value="Integrase_recombinase_N"/>
</dbReference>
<dbReference type="Gene3D" id="1.10.150.130">
    <property type="match status" value="1"/>
</dbReference>
<dbReference type="Gene3D" id="1.10.443.10">
    <property type="entry name" value="Intergrase catalytic core"/>
    <property type="match status" value="1"/>
</dbReference>
<dbReference type="InterPro" id="IPR013762">
    <property type="entry name" value="Integrase-like_cat_sf"/>
</dbReference>
<feature type="active site" description="O-(3'-phospho-DNA)-tyrosine intermediate" evidence="9">
    <location>
        <position position="286"/>
    </location>
</feature>
<dbReference type="InterPro" id="IPR044068">
    <property type="entry name" value="CB"/>
</dbReference>
<dbReference type="EMBL" id="JTDL01000152">
    <property type="protein sequence ID" value="KHL00528.1"/>
    <property type="molecule type" value="Genomic_DNA"/>
</dbReference>
<dbReference type="GO" id="GO:0003677">
    <property type="term" value="F:DNA binding"/>
    <property type="evidence" value="ECO:0007669"/>
    <property type="project" value="UniProtKB-UniRule"/>
</dbReference>
<keyword evidence="6 9" id="KW-0238">DNA-binding</keyword>
<comment type="function">
    <text evidence="9">Site-specific tyrosine recombinase, which acts by catalyzing the cutting and rejoining of the recombining DNA molecules. The XerC-XerD complex is essential to convert dimers of the bacterial chromosome into monomers to permit their segregation at cell division. It also contributes to the segregational stability of plasmids.</text>
</comment>
<dbReference type="SUPFAM" id="SSF47823">
    <property type="entry name" value="lambda integrase-like, N-terminal domain"/>
    <property type="match status" value="1"/>
</dbReference>
<dbReference type="InterPro" id="IPR050090">
    <property type="entry name" value="Tyrosine_recombinase_XerCD"/>
</dbReference>
<feature type="active site" evidence="9">
    <location>
        <position position="254"/>
    </location>
</feature>
<keyword evidence="13" id="KW-1185">Reference proteome</keyword>
<dbReference type="InterPro" id="IPR011010">
    <property type="entry name" value="DNA_brk_join_enz"/>
</dbReference>
<evidence type="ECO:0000256" key="2">
    <source>
        <dbReference type="ARBA" id="ARBA00022490"/>
    </source>
</evidence>
<dbReference type="HAMAP" id="MF_01808">
    <property type="entry name" value="Recomb_XerC_XerD"/>
    <property type="match status" value="1"/>
</dbReference>
<dbReference type="PROSITE" id="PS51898">
    <property type="entry name" value="TYR_RECOMBINASE"/>
    <property type="match status" value="1"/>
</dbReference>
<dbReference type="GO" id="GO:0006313">
    <property type="term" value="P:DNA transposition"/>
    <property type="evidence" value="ECO:0007669"/>
    <property type="project" value="UniProtKB-UniRule"/>
</dbReference>
<dbReference type="Proteomes" id="UP000030982">
    <property type="component" value="Unassembled WGS sequence"/>
</dbReference>
<comment type="subunit">
    <text evidence="9">Forms a cyclic heterotetrameric complex composed of two molecules of XerC and two molecules of XerD.</text>
</comment>
<evidence type="ECO:0000256" key="6">
    <source>
        <dbReference type="ARBA" id="ARBA00023125"/>
    </source>
</evidence>
<keyword evidence="4 9" id="KW-0159">Chromosome partition</keyword>
<evidence type="ECO:0000256" key="9">
    <source>
        <dbReference type="HAMAP-Rule" id="MF_01808"/>
    </source>
</evidence>
<keyword evidence="7 9" id="KW-0233">DNA recombination</keyword>
<dbReference type="Pfam" id="PF00589">
    <property type="entry name" value="Phage_integrase"/>
    <property type="match status" value="1"/>
</dbReference>
<evidence type="ECO:0000259" key="10">
    <source>
        <dbReference type="PROSITE" id="PS51898"/>
    </source>
</evidence>
<keyword evidence="8 9" id="KW-0131">Cell cycle</keyword>
<dbReference type="GO" id="GO:0005737">
    <property type="term" value="C:cytoplasm"/>
    <property type="evidence" value="ECO:0007669"/>
    <property type="project" value="UniProtKB-SubCell"/>
</dbReference>
<feature type="domain" description="Tyr recombinase" evidence="10">
    <location>
        <begin position="113"/>
        <end position="299"/>
    </location>
</feature>
<dbReference type="PANTHER" id="PTHR30349:SF77">
    <property type="entry name" value="TYROSINE RECOMBINASE XERC"/>
    <property type="match status" value="1"/>
</dbReference>
<evidence type="ECO:0000259" key="11">
    <source>
        <dbReference type="PROSITE" id="PS51900"/>
    </source>
</evidence>
<protein>
    <recommendedName>
        <fullName evidence="9">Tyrosine recombinase XerC</fullName>
    </recommendedName>
</protein>
<evidence type="ECO:0000313" key="13">
    <source>
        <dbReference type="Proteomes" id="UP000030982"/>
    </source>
</evidence>
<sequence length="305" mass="32997">MTPLPLGLREPLEGFLRHLALGRGRSEHTVRAYEGDLASMLQSAQRDGALELVDIDLATLRRWLGRQSEAKLARATLARRTAAVRSFMAWAVREGMIEVDPSLRLASPKRQSALPDVLHQEQTRRLLDGLAQAAGHGDPVAVRDWALAELLYATGIRVSELVGLDIDDADLHARTVRVLGKGNKQRTVPFGAPAANAVVRWLGARSALVTQDSGSALFLGRRGGRLGQRQARETVDAALKSLGDTAASGPHALRHTAATHLLDGGADLRSVQELLGHSSLATTQLYTHVSVERLRSSYLQAHPRA</sequence>
<evidence type="ECO:0000256" key="1">
    <source>
        <dbReference type="ARBA" id="ARBA00004496"/>
    </source>
</evidence>
<feature type="active site" evidence="9">
    <location>
        <position position="181"/>
    </location>
</feature>
<evidence type="ECO:0000256" key="5">
    <source>
        <dbReference type="ARBA" id="ARBA00022908"/>
    </source>
</evidence>
<feature type="active site" evidence="9">
    <location>
        <position position="251"/>
    </location>
</feature>
<dbReference type="InterPro" id="IPR002104">
    <property type="entry name" value="Integrase_catalytic"/>
</dbReference>
<dbReference type="InterPro" id="IPR004107">
    <property type="entry name" value="Integrase_SAM-like_N"/>
</dbReference>
<gene>
    <name evidence="9" type="primary">xerC</name>
    <name evidence="12" type="ORF">LK10_19845</name>
</gene>
<dbReference type="NCBIfam" id="NF001399">
    <property type="entry name" value="PRK00283.1"/>
    <property type="match status" value="1"/>
</dbReference>
<dbReference type="InterPro" id="IPR023009">
    <property type="entry name" value="Tyrosine_recombinase_XerC/XerD"/>
</dbReference>
<evidence type="ECO:0000313" key="12">
    <source>
        <dbReference type="EMBL" id="KHL00528.1"/>
    </source>
</evidence>
<evidence type="ECO:0000256" key="7">
    <source>
        <dbReference type="ARBA" id="ARBA00023172"/>
    </source>
</evidence>
<dbReference type="GO" id="GO:0007059">
    <property type="term" value="P:chromosome segregation"/>
    <property type="evidence" value="ECO:0007669"/>
    <property type="project" value="UniProtKB-UniRule"/>
</dbReference>
<comment type="similarity">
    <text evidence="9">Belongs to the 'phage' integrase family. XerC subfamily.</text>
</comment>
<dbReference type="STRING" id="1338436.LK10_19845"/>
<reference evidence="12 13" key="1">
    <citation type="submission" date="2014-09" db="EMBL/GenBank/DDBJ databases">
        <title>Genome sequence of Sinomonas sp. MUSC 117.</title>
        <authorList>
            <person name="Lee L.-H."/>
        </authorList>
    </citation>
    <scope>NUCLEOTIDE SEQUENCE [LARGE SCALE GENOMIC DNA]</scope>
    <source>
        <strain evidence="12 13">MUSC 117</strain>
    </source>
</reference>
<organism evidence="12 13">
    <name type="scientific">Sinomonas humi</name>
    <dbReference type="NCBI Taxonomy" id="1338436"/>
    <lineage>
        <taxon>Bacteria</taxon>
        <taxon>Bacillati</taxon>
        <taxon>Actinomycetota</taxon>
        <taxon>Actinomycetes</taxon>
        <taxon>Micrococcales</taxon>
        <taxon>Micrococcaceae</taxon>
        <taxon>Sinomonas</taxon>
    </lineage>
</organism>
<comment type="caution">
    <text evidence="12">The sequence shown here is derived from an EMBL/GenBank/DDBJ whole genome shotgun (WGS) entry which is preliminary data.</text>
</comment>
<feature type="active site" evidence="9">
    <location>
        <position position="157"/>
    </location>
</feature>
<keyword evidence="3 9" id="KW-0132">Cell division</keyword>
<keyword evidence="5 9" id="KW-0229">DNA integration</keyword>
<accession>A0A0B2AF72</accession>
<dbReference type="SUPFAM" id="SSF56349">
    <property type="entry name" value="DNA breaking-rejoining enzymes"/>
    <property type="match status" value="1"/>
</dbReference>
<feature type="active site" evidence="9">
    <location>
        <position position="277"/>
    </location>
</feature>
<evidence type="ECO:0000256" key="3">
    <source>
        <dbReference type="ARBA" id="ARBA00022618"/>
    </source>
</evidence>
<proteinExistence type="inferred from homology"/>
<dbReference type="GO" id="GO:0009037">
    <property type="term" value="F:tyrosine-based site-specific recombinase activity"/>
    <property type="evidence" value="ECO:0007669"/>
    <property type="project" value="UniProtKB-UniRule"/>
</dbReference>
<comment type="subcellular location">
    <subcellularLocation>
        <location evidence="1 9">Cytoplasm</location>
    </subcellularLocation>
</comment>
<name>A0A0B2AF72_9MICC</name>
<dbReference type="Pfam" id="PF02899">
    <property type="entry name" value="Phage_int_SAM_1"/>
    <property type="match status" value="1"/>
</dbReference>
<dbReference type="PANTHER" id="PTHR30349">
    <property type="entry name" value="PHAGE INTEGRASE-RELATED"/>
    <property type="match status" value="1"/>
</dbReference>
<dbReference type="PROSITE" id="PS51900">
    <property type="entry name" value="CB"/>
    <property type="match status" value="1"/>
</dbReference>
<evidence type="ECO:0000256" key="8">
    <source>
        <dbReference type="ARBA" id="ARBA00023306"/>
    </source>
</evidence>
<keyword evidence="2 9" id="KW-0963">Cytoplasm</keyword>